<evidence type="ECO:0000256" key="1">
    <source>
        <dbReference type="ARBA" id="ARBA00022737"/>
    </source>
</evidence>
<dbReference type="SUPFAM" id="SSF48403">
    <property type="entry name" value="Ankyrin repeat"/>
    <property type="match status" value="1"/>
</dbReference>
<name>A0A024TQN9_9STRA</name>
<evidence type="ECO:0000313" key="6">
    <source>
        <dbReference type="EMBL" id="ETV95682.1"/>
    </source>
</evidence>
<reference evidence="6" key="1">
    <citation type="submission" date="2013-12" db="EMBL/GenBank/DDBJ databases">
        <title>The Genome Sequence of Aphanomyces invadans NJM9701.</title>
        <authorList>
            <consortium name="The Broad Institute Genomics Platform"/>
            <person name="Russ C."/>
            <person name="Tyler B."/>
            <person name="van West P."/>
            <person name="Dieguez-Uribeondo J."/>
            <person name="Young S.K."/>
            <person name="Zeng Q."/>
            <person name="Gargeya S."/>
            <person name="Fitzgerald M."/>
            <person name="Abouelleil A."/>
            <person name="Alvarado L."/>
            <person name="Chapman S.B."/>
            <person name="Gainer-Dewar J."/>
            <person name="Goldberg J."/>
            <person name="Griggs A."/>
            <person name="Gujja S."/>
            <person name="Hansen M."/>
            <person name="Howarth C."/>
            <person name="Imamovic A."/>
            <person name="Ireland A."/>
            <person name="Larimer J."/>
            <person name="McCowan C."/>
            <person name="Murphy C."/>
            <person name="Pearson M."/>
            <person name="Poon T.W."/>
            <person name="Priest M."/>
            <person name="Roberts A."/>
            <person name="Saif S."/>
            <person name="Shea T."/>
            <person name="Sykes S."/>
            <person name="Wortman J."/>
            <person name="Nusbaum C."/>
            <person name="Birren B."/>
        </authorList>
    </citation>
    <scope>NUCLEOTIDE SEQUENCE [LARGE SCALE GENOMIC DNA]</scope>
    <source>
        <strain evidence="6">NJM9701</strain>
    </source>
</reference>
<feature type="coiled-coil region" evidence="4">
    <location>
        <begin position="105"/>
        <end position="139"/>
    </location>
</feature>
<dbReference type="OrthoDB" id="539213at2759"/>
<keyword evidence="2 3" id="KW-0040">ANK repeat</keyword>
<dbReference type="Gene3D" id="1.25.40.20">
    <property type="entry name" value="Ankyrin repeat-containing domain"/>
    <property type="match status" value="1"/>
</dbReference>
<evidence type="ECO:0000256" key="3">
    <source>
        <dbReference type="PROSITE-ProRule" id="PRU00023"/>
    </source>
</evidence>
<gene>
    <name evidence="6" type="ORF">H310_11098</name>
</gene>
<evidence type="ECO:0000256" key="2">
    <source>
        <dbReference type="ARBA" id="ARBA00023043"/>
    </source>
</evidence>
<dbReference type="PANTHER" id="PTHR24201">
    <property type="entry name" value="ANK_REP_REGION DOMAIN-CONTAINING PROTEIN"/>
    <property type="match status" value="1"/>
</dbReference>
<dbReference type="RefSeq" id="XP_008875875.1">
    <property type="nucleotide sequence ID" value="XM_008877653.1"/>
</dbReference>
<evidence type="ECO:0000256" key="4">
    <source>
        <dbReference type="SAM" id="Coils"/>
    </source>
</evidence>
<dbReference type="PROSITE" id="PS50088">
    <property type="entry name" value="ANK_REPEAT"/>
    <property type="match status" value="1"/>
</dbReference>
<organism evidence="6">
    <name type="scientific">Aphanomyces invadans</name>
    <dbReference type="NCBI Taxonomy" id="157072"/>
    <lineage>
        <taxon>Eukaryota</taxon>
        <taxon>Sar</taxon>
        <taxon>Stramenopiles</taxon>
        <taxon>Oomycota</taxon>
        <taxon>Saprolegniomycetes</taxon>
        <taxon>Saprolegniales</taxon>
        <taxon>Verrucalvaceae</taxon>
        <taxon>Aphanomyces</taxon>
    </lineage>
</organism>
<dbReference type="Pfam" id="PF12796">
    <property type="entry name" value="Ank_2"/>
    <property type="match status" value="1"/>
</dbReference>
<dbReference type="InterPro" id="IPR050776">
    <property type="entry name" value="Ank_Repeat/CDKN_Inhibitor"/>
</dbReference>
<protein>
    <submittedName>
        <fullName evidence="6">Uncharacterized protein</fullName>
    </submittedName>
</protein>
<dbReference type="VEuPathDB" id="FungiDB:H310_11098"/>
<keyword evidence="4" id="KW-0175">Coiled coil</keyword>
<dbReference type="SMART" id="SM00248">
    <property type="entry name" value="ANK"/>
    <property type="match status" value="2"/>
</dbReference>
<proteinExistence type="predicted"/>
<evidence type="ECO:0000256" key="5">
    <source>
        <dbReference type="SAM" id="MobiDB-lite"/>
    </source>
</evidence>
<sequence length="445" mass="50412">MLAENTYDALRDAIWTDDVELLHHHMRSGRVDVNHTDSAGQTLLHLAAFWGRTEMVRVLISLGGSMKAKNATGCTALDLAIHWGHSATAEVIRLRGGTSVWEEKMGLLQMQVEDLTTSLADVERQNRDKEASLAHLRAEIVELHAHWAEAVDTCNAQMSERDKVTNFAANLEKAVSQLHHDVESLKKDLYDSQMEGYRLDRAREQAELERDAAVEQRGHAIQSQNAALDVVSQRTKDWQAAERAAVIMETQRNQAFRERDHIQRRLTAATVELELQTERLAYAQAEHQRIEEEAADFLHAKRQEDIRLKRAARALEEFSADKKAAALEAARAFSQQQANRRRQLGMAPAREDRHRQRAQTAAAVETQQHQHDLASFEAEFVHTIKAFTEGREAKWTRMKALDQQSRFAADRAALRPLAQLKVPTSHSRESTLSIIVATSHRRPPP</sequence>
<dbReference type="STRING" id="157072.A0A024TQN9"/>
<dbReference type="EMBL" id="KI913980">
    <property type="protein sequence ID" value="ETV95682.1"/>
    <property type="molecule type" value="Genomic_DNA"/>
</dbReference>
<dbReference type="InterPro" id="IPR036770">
    <property type="entry name" value="Ankyrin_rpt-contain_sf"/>
</dbReference>
<feature type="repeat" description="ANK" evidence="3">
    <location>
        <begin position="39"/>
        <end position="71"/>
    </location>
</feature>
<dbReference type="InterPro" id="IPR002110">
    <property type="entry name" value="Ankyrin_rpt"/>
</dbReference>
<dbReference type="PROSITE" id="PS50297">
    <property type="entry name" value="ANK_REP_REGION"/>
    <property type="match status" value="1"/>
</dbReference>
<accession>A0A024TQN9</accession>
<dbReference type="GeneID" id="20088148"/>
<feature type="region of interest" description="Disordered" evidence="5">
    <location>
        <begin position="333"/>
        <end position="361"/>
    </location>
</feature>
<feature type="coiled-coil region" evidence="4">
    <location>
        <begin position="273"/>
        <end position="328"/>
    </location>
</feature>
<keyword evidence="1" id="KW-0677">Repeat</keyword>
<dbReference type="AlphaFoldDB" id="A0A024TQN9"/>